<dbReference type="Gene3D" id="1.25.40.10">
    <property type="entry name" value="Tetratricopeptide repeat domain"/>
    <property type="match status" value="1"/>
</dbReference>
<accession>A0A1E5IU89</accession>
<gene>
    <name evidence="2" type="ORF">BEL05_20295</name>
</gene>
<evidence type="ECO:0000256" key="1">
    <source>
        <dbReference type="SAM" id="SignalP"/>
    </source>
</evidence>
<sequence>MIRKIKQLTLFTALLLALPSSYATGLEACNTAECKDYFDAYKILTKRGHSDAMATLGELYYSGYGTEKDIKQALKWFRRAAKFGNTTAQYKAGVMYLQNTDYQDIDKGITLLKKSTKVDFSPSALVLGKVYLDGHLVEQDQQEADNWLAKAYELNNSEAKALAKQLKEAEYANTLALPKLFSLVEADKGAASGSDSPIGEMETLTVTAPDYKKYFDDEIARLNNTRPDTKSGTGSNIAGRTCAEMWGCSSEGDGERIRDVMFSDWGRETIQFRIEGANYYQ</sequence>
<dbReference type="OrthoDB" id="6270569at2"/>
<dbReference type="SMART" id="SM00671">
    <property type="entry name" value="SEL1"/>
    <property type="match status" value="3"/>
</dbReference>
<dbReference type="SUPFAM" id="SSF81901">
    <property type="entry name" value="HCP-like"/>
    <property type="match status" value="1"/>
</dbReference>
<organism evidence="2 3">
    <name type="scientific">Shewanella colwelliana</name>
    <name type="common">Alteromonas colwelliana</name>
    <dbReference type="NCBI Taxonomy" id="23"/>
    <lineage>
        <taxon>Bacteria</taxon>
        <taxon>Pseudomonadati</taxon>
        <taxon>Pseudomonadota</taxon>
        <taxon>Gammaproteobacteria</taxon>
        <taxon>Alteromonadales</taxon>
        <taxon>Shewanellaceae</taxon>
        <taxon>Shewanella</taxon>
    </lineage>
</organism>
<dbReference type="AlphaFoldDB" id="A0A1E5IU89"/>
<dbReference type="STRING" id="23.BEL05_20295"/>
<dbReference type="InterPro" id="IPR050767">
    <property type="entry name" value="Sel1_AlgK"/>
</dbReference>
<name>A0A1E5IU89_SHECO</name>
<evidence type="ECO:0000313" key="3">
    <source>
        <dbReference type="Proteomes" id="UP000095230"/>
    </source>
</evidence>
<dbReference type="PANTHER" id="PTHR11102:SF160">
    <property type="entry name" value="ERAD-ASSOCIATED E3 UBIQUITIN-PROTEIN LIGASE COMPONENT HRD3"/>
    <property type="match status" value="1"/>
</dbReference>
<evidence type="ECO:0008006" key="4">
    <source>
        <dbReference type="Google" id="ProtNLM"/>
    </source>
</evidence>
<keyword evidence="1" id="KW-0732">Signal</keyword>
<evidence type="ECO:0000313" key="2">
    <source>
        <dbReference type="EMBL" id="OEG74092.1"/>
    </source>
</evidence>
<comment type="caution">
    <text evidence="2">The sequence shown here is derived from an EMBL/GenBank/DDBJ whole genome shotgun (WGS) entry which is preliminary data.</text>
</comment>
<dbReference type="EMBL" id="MCBT01000025">
    <property type="protein sequence ID" value="OEG74092.1"/>
    <property type="molecule type" value="Genomic_DNA"/>
</dbReference>
<proteinExistence type="predicted"/>
<dbReference type="Proteomes" id="UP000095230">
    <property type="component" value="Unassembled WGS sequence"/>
</dbReference>
<reference evidence="2 3" key="1">
    <citation type="submission" date="2016-07" db="EMBL/GenBank/DDBJ databases">
        <title>Whole-genome of two Shewanella species isolated from a digestive organ of sea cucumber Apostichopus japonicus Selenka 1867.</title>
        <authorList>
            <person name="Hong H.-H."/>
            <person name="Choi H."/>
            <person name="Cheon S."/>
            <person name="Oh J.-S."/>
            <person name="Lee H.-G."/>
            <person name="Park C."/>
        </authorList>
    </citation>
    <scope>NUCLEOTIDE SEQUENCE [LARGE SCALE GENOMIC DNA]</scope>
    <source>
        <strain evidence="2 3">CSB03KR</strain>
    </source>
</reference>
<dbReference type="InterPro" id="IPR011990">
    <property type="entry name" value="TPR-like_helical_dom_sf"/>
</dbReference>
<protein>
    <recommendedName>
        <fullName evidence="4">Sel1 repeat family protein</fullName>
    </recommendedName>
</protein>
<feature type="chain" id="PRO_5009179158" description="Sel1 repeat family protein" evidence="1">
    <location>
        <begin position="24"/>
        <end position="281"/>
    </location>
</feature>
<dbReference type="InterPro" id="IPR006597">
    <property type="entry name" value="Sel1-like"/>
</dbReference>
<feature type="signal peptide" evidence="1">
    <location>
        <begin position="1"/>
        <end position="23"/>
    </location>
</feature>
<dbReference type="PANTHER" id="PTHR11102">
    <property type="entry name" value="SEL-1-LIKE PROTEIN"/>
    <property type="match status" value="1"/>
</dbReference>
<dbReference type="RefSeq" id="WP_069671044.1">
    <property type="nucleotide sequence ID" value="NZ_MCBT01000025.1"/>
</dbReference>
<dbReference type="Pfam" id="PF08238">
    <property type="entry name" value="Sel1"/>
    <property type="match status" value="3"/>
</dbReference>